<feature type="compositionally biased region" description="Basic and acidic residues" evidence="1">
    <location>
        <begin position="1309"/>
        <end position="1337"/>
    </location>
</feature>
<dbReference type="Gene3D" id="3.40.50.1860">
    <property type="match status" value="2"/>
</dbReference>
<feature type="compositionally biased region" description="Basic and acidic residues" evidence="1">
    <location>
        <begin position="112"/>
        <end position="143"/>
    </location>
</feature>
<feature type="compositionally biased region" description="Low complexity" evidence="1">
    <location>
        <begin position="3417"/>
        <end position="3437"/>
    </location>
</feature>
<dbReference type="CDD" id="cd20900">
    <property type="entry name" value="HopBF1"/>
    <property type="match status" value="1"/>
</dbReference>
<dbReference type="Pfam" id="PF26324">
    <property type="entry name" value="HopBF1_kinase"/>
    <property type="match status" value="1"/>
</dbReference>
<proteinExistence type="predicted"/>
<evidence type="ECO:0000259" key="3">
    <source>
        <dbReference type="Pfam" id="PF16013"/>
    </source>
</evidence>
<feature type="region of interest" description="Disordered" evidence="1">
    <location>
        <begin position="1309"/>
        <end position="1381"/>
    </location>
</feature>
<dbReference type="KEGG" id="ccam:M5D45_08690"/>
<dbReference type="Pfam" id="PF14336">
    <property type="entry name" value="GLUCM-like_C"/>
    <property type="match status" value="2"/>
</dbReference>
<sequence length="3551" mass="376958">MLDFMDAIRAAAAAAARAAAEAAERAREAAERAAREAQEQAQRRAQQEAAARAQQPQQPETPKQPAKTEQTEKPQQTPQVTNAVYTGNEPLTLTLASAPKTDKPAALPPDPAETKRKQEEDDAKAHTDRWQKDAKGAYDDTVDKLNGGPMTDARWKPLGEKYGTVLGGVQNELRVAANHAAQTGRDETAAVDAKLKEITKRYDDPALKANLEDARKDYLKTEPNQAARDTGAARFKLVLAQDKAEATGKTLQQETAAYNKIPGGIRRAEASLDDDLQTARANDTAAQQELQKASDDFTAALQKEIDTSAVNRYQHDSDEGLKTVQNDKTPNRYERQEGMSIYTTAVNDAKAQRAALDKGQGVKVPERFREQAVADVKQRYGASPDLGKVIDLANAKGQLKGEMANLVPTNDFERGLAKTDPTTLALARMEGLTLDPYSKTDPNSVLTRDLPADERAMMKDNPAGYVLYKSLDADSLRPDPNAPAGDPATQKYNQGVQQYGGQLLFYTAQQLTDAAKAKAKTPEAKATATTPALDHMRVLLQASTEQRVETMTTSIARQLDAGDVKGALATRKAGVDAAQSPDERAQYVAVHNNRFDSDLFKSQINAAMDKNLKNKTHDDEGRPIQGQQEMYADKVGQYLQETAPSLIPEDADTLLETVRAEYKNDWTARNDSTGAGYNDWDDFYHGLAAVVDKADANYYATTEGAKPGSGPAAQRTAGWLTDRDNDVSLLMMSNQAGGSRQGRIYGGAEDAAAQGYTGLSLAFEQALKSSKDAPPMSDYYVQKATARGNEKYGESAEAKEQNKMFDLDKDEILRQSFDDMALQKQDLKAKVGDDAALDKAIQLAMPNATPQTIKDVKAEIRANAGNDATASAIPIFVTQPGSAAYQSAVFEFKGRDGNTLWVDDSGSVYGKDGADPKRDFQENNLLADKGTVYIADRNLDLGRDGHVSYEAMDAHIVTGTEKVMGWVNLGVAAVGAVAGGVVMVASGGTLTPLVAVAWGGMIGSMGYGIGTSWHELDNIADHGRSINPFKSQEAMSQWLNVGGSVAGIGGMGFAKFGSLAANAGMRVAAGGGTVREMAGQTLMQSASRFGTTSRVLNGTAFGIGGVQTAQQAMAFAQHGKDMSVSEVVQNSAMLLMGATQMMPAAIQKRVGESVRDTYQRTRGRTPLDDAANSPANRAANGEAAGVLRDGDPDGATAPRTSRDAANPGGGHPRLHDDVPQPGQRTGGRDGEAGRPSTSNRARAPGEPTAPAAGRSTSTPDGATTRAPATSPDAQQVASRWQAFRARGTLVQDRVITNMMDRALARAQERYLSEASSRRRESADAAERRSESAASERRRIFHGPALRRGRGDAEGAAPAQRRTIRHGPPEAAAARTADEADAPAHALRQNAISPLDNVLWIDGRMEQIGVPYGAELAARALADLDRVMIVTAPLTAHGHAETNGVIGAASLGAYLTSLGKEVVYVADRAHSRALRKMLRNDLDQPNARVETFRAKDHLAATLQSKALLAMHQPEAVIAVEVAGRNLNNEYRLQTGEAVAGGPRVDQLLVDARDMKGVLTVAVGDHGNEAGMRPLRERITRAMPPEDVHAELWSDVSADYVVTGMNSNLAAQAIGFALQRYHGEGKMPDIQQIGDMLETMASFSARDGVTHEVGATSVRGMDKSVQLGVYELLGKAAESLPEGLDFVKLFDGIQRRFLPKDVDAEAAGIRVEDDVIVVTAFDSSNGGLLAAQNLARHIYALTGKAVQVEAVTDHAAGTYGGRTPEDLAEKVHAGLQAVQKLMGDVNLAACNTACLALATVLARMHGFEMVNLIQQTVPQIVEMGGARPVVVATPGTVGGHAYLNGVREASGGRRTVEEIPATEWAGAVNNLMHLDDGAQLAQLKQWIADYINLDRIPADTTSVWFCCTHYPALEPLVRQQLDAIGMPHVKLIDPMQFQARKAVDVLIDKGLLHATDLLDTPLDPMQVPDSKTLPTMVVTSGQPSAVSRLAHAMGGRNDIRVFKSPFGEAADVSGVRALVDAGRHLAPVDRVSFSYIGRGLREFYMPDGAQRAAAALESGENIMLLTGFSVAKGMPETDGPPGTAELGRALRLRGKQVTYVVDSANKPILEAILREMGEPTDNIKVFDVPVGEAKAPARALLEAVGPDRVMAIELPSRSEDGTKNNMRGLEIDDFNPAIDEILIQANAREGVETLGIGDGGNEVGMGGLKGLIPKGWNGKQIAAEITADHVVTASVSNWGAYALSALLLKRGNMIERFQTPDELRRVLQAAADAGAVDGVSRERVPTVDGFSTDVHAAIVQLYRHAATGELPAGPGAAPFSWFGGPGAVRRPVAEAANAVIHHGGRMPAGGHPQGQGGQGWQAGQGGPRPRAVATRRTDAAPVRDGSWSLRDETVDAGAMAATIDGVHASGGRLAGVHYVVLPAAGGDVTVRSGLPESSHDSLQQALASADEAVQAGQPVQVAVVSQRGFQGRIDDGNLIGTIPVMLSGRTTRAGNLALNQRYGGEIRIALPEDFRAGAPLVRREGGRRVDHLGQLAQFPRGPAHLDLAQEAGQVTFDGAAVGISVPRVPGYFTVRAEGVFGGVEMNASGSGPSRVADAATLIDRIRAHPDYQEGMPVLLYDCYGQDGVVSLAQEVANGLGANVYGPDGALNIDAFFAPGSDLAHGARLGVAADRTTMAQSGADLHVVNGGRFFGARPGLPIVGVTHGGRTAAAAAAAPVPDAATPAGWRQTPARWSEVAVGDKPHRVNAPGDHTVVVGAIHPQGGLRGEDGQPIGAHEFALRMADEWQSGQPIVLALDGAHLPQGRVFTEQVANVMQAEVLAPEFALQRGADANGKPAIDLAQPGGNWRRVQPQPDPYANHRFDVNARGVVYLRHPGGGRERVDLATYLGPRLGGGGAKTVFALGRDKAVGIANDEMTGFMVQGEREALRTAAGLGFNTLKTFGPDEMTVSGRPAVVYERYAASSRDLFGDKAMHGVPDPRTGLLNGKSLRDLDDILDTMADRHVYLGDVEFSIHTDGTVKVADLTNVELKVDATQGSAHADIVARMRDVARANEAAGQGGAAQRRTISHDGAPKAGENGPRPWKMAKTMTVSTVGTFALGTLAGVATSAAHVNPVLSSATCFIYRGSVAAGRTLHTLRINARAADPTPANITYLRSRLHGRSADAWGIHAKDQDTFKTAVDTLEAHTHGAKKDAPDRATQIQDAQATIKTVGTKLLNPDTVPGRLNDTAQIGTLAVNNSNTAIWFMQHHLPADNPLTYSNAAFLASNTVLSTLNIGTRLGHHLGGKPTVLLSAQMRKFVMNGYALGTIPLAVADAMNTPGVVGMIEAAGITVFGVGAHLQSRVDRNAVVGEKNRLALAQDPKTGLLPAQGWAEGKWNVFGRAMPRGLVLLGAGVIVNFVAKIAVELSKDDDKDRTLAPGGTPTVTPTVTPGSTPDASPSPSPSGTQPPVETPPGKTQPEMPPRTRPTAPETVRVQPYRRGNEAVSTLWGISRAHLDTLLSDEQKAEAREQALPPDTQVADFALRELINLNPKYKLAENPGHIEPGWEFDVTR</sequence>
<dbReference type="NCBIfam" id="NF012230">
    <property type="entry name" value="LWXIA_domain"/>
    <property type="match status" value="1"/>
</dbReference>
<feature type="region of interest" description="Disordered" evidence="1">
    <location>
        <begin position="2342"/>
        <end position="2381"/>
    </location>
</feature>
<feature type="region of interest" description="Disordered" evidence="1">
    <location>
        <begin position="3053"/>
        <end position="3082"/>
    </location>
</feature>
<dbReference type="GO" id="GO:0016855">
    <property type="term" value="F:racemase and epimerase activity, acting on amino acids and derivatives"/>
    <property type="evidence" value="ECO:0007669"/>
    <property type="project" value="InterPro"/>
</dbReference>
<feature type="domain" description="DUF4781" evidence="3">
    <location>
        <begin position="899"/>
        <end position="1109"/>
    </location>
</feature>
<feature type="compositionally biased region" description="Basic and acidic residues" evidence="1">
    <location>
        <begin position="23"/>
        <end position="46"/>
    </location>
</feature>
<evidence type="ECO:0000313" key="6">
    <source>
        <dbReference type="Proteomes" id="UP001056132"/>
    </source>
</evidence>
<feature type="domain" description="Type III secretion system effector HopBF1-like" evidence="4">
    <location>
        <begin position="2885"/>
        <end position="3050"/>
    </location>
</feature>
<evidence type="ECO:0000313" key="5">
    <source>
        <dbReference type="EMBL" id="URF05847.1"/>
    </source>
</evidence>
<feature type="region of interest" description="Disordered" evidence="1">
    <location>
        <begin position="23"/>
        <end position="83"/>
    </location>
</feature>
<dbReference type="EMBL" id="CP097330">
    <property type="protein sequence ID" value="URF05847.1"/>
    <property type="molecule type" value="Genomic_DNA"/>
</dbReference>
<reference evidence="5" key="1">
    <citation type="journal article" date="2022" name="Microbiol. Resour. Announc.">
        <title>Genome Sequence of Cupriavidus campinensis Strain G5, a Member of a Bacterial Consortium Capable of Polyethylene Degradation.</title>
        <authorList>
            <person name="Schneider B."/>
            <person name="Pfeiffer F."/>
            <person name="Dyall-Smith M."/>
            <person name="Kunte H.J."/>
        </authorList>
    </citation>
    <scope>NUCLEOTIDE SEQUENCE</scope>
    <source>
        <strain evidence="5">G5</strain>
    </source>
</reference>
<dbReference type="InterPro" id="IPR025504">
    <property type="entry name" value="GLUCM_C"/>
</dbReference>
<dbReference type="Pfam" id="PF16013">
    <property type="entry name" value="DUF4781"/>
    <property type="match status" value="1"/>
</dbReference>
<dbReference type="RefSeq" id="WP_250025319.1">
    <property type="nucleotide sequence ID" value="NZ_CP097330.1"/>
</dbReference>
<evidence type="ECO:0000259" key="2">
    <source>
        <dbReference type="Pfam" id="PF14336"/>
    </source>
</evidence>
<evidence type="ECO:0000256" key="1">
    <source>
        <dbReference type="SAM" id="MobiDB-lite"/>
    </source>
</evidence>
<feature type="region of interest" description="Disordered" evidence="1">
    <location>
        <begin position="95"/>
        <end position="145"/>
    </location>
</feature>
<feature type="compositionally biased region" description="Gly residues" evidence="1">
    <location>
        <begin position="2349"/>
        <end position="2364"/>
    </location>
</feature>
<dbReference type="InterPro" id="IPR001920">
    <property type="entry name" value="Asp/Glu_race"/>
</dbReference>
<feature type="compositionally biased region" description="Low complexity" evidence="1">
    <location>
        <begin position="47"/>
        <end position="81"/>
    </location>
</feature>
<dbReference type="InterPro" id="IPR054555">
    <property type="entry name" value="T3SS_HopBF1-like"/>
</dbReference>
<name>A0AAE9L2G8_9BURK</name>
<feature type="domain" description="D-glutamate cyclase-like C-terminal" evidence="2">
    <location>
        <begin position="1405"/>
        <end position="1653"/>
    </location>
</feature>
<feature type="compositionally biased region" description="Low complexity" evidence="1">
    <location>
        <begin position="3053"/>
        <end position="3064"/>
    </location>
</feature>
<dbReference type="Gene3D" id="3.90.1640.20">
    <property type="entry name" value="TON_0340"/>
    <property type="match status" value="2"/>
</dbReference>
<feature type="region of interest" description="Disordered" evidence="1">
    <location>
        <begin position="1158"/>
        <end position="1278"/>
    </location>
</feature>
<evidence type="ECO:0000259" key="4">
    <source>
        <dbReference type="Pfam" id="PF26324"/>
    </source>
</evidence>
<reference evidence="5" key="2">
    <citation type="submission" date="2022-05" db="EMBL/GenBank/DDBJ databases">
        <authorList>
            <person name="Kunte H.-J."/>
        </authorList>
    </citation>
    <scope>NUCLEOTIDE SEQUENCE</scope>
    <source>
        <strain evidence="5">G5</strain>
    </source>
</reference>
<dbReference type="PANTHER" id="PTHR32022">
    <property type="entry name" value="D-GLUTAMATE CYCLASE, MITOCHONDRIAL"/>
    <property type="match status" value="1"/>
</dbReference>
<organism evidence="5 6">
    <name type="scientific">Cupriavidus campinensis</name>
    <dbReference type="NCBI Taxonomy" id="151783"/>
    <lineage>
        <taxon>Bacteria</taxon>
        <taxon>Pseudomonadati</taxon>
        <taxon>Pseudomonadota</taxon>
        <taxon>Betaproteobacteria</taxon>
        <taxon>Burkholderiales</taxon>
        <taxon>Burkholderiaceae</taxon>
        <taxon>Cupriavidus</taxon>
    </lineage>
</organism>
<accession>A0AAE9L2G8</accession>
<dbReference type="Proteomes" id="UP001056132">
    <property type="component" value="Chromosome 1"/>
</dbReference>
<feature type="region of interest" description="Disordered" evidence="1">
    <location>
        <begin position="3410"/>
        <end position="3477"/>
    </location>
</feature>
<dbReference type="SUPFAM" id="SSF53681">
    <property type="entry name" value="Aspartate/glutamate racemase"/>
    <property type="match status" value="1"/>
</dbReference>
<dbReference type="PANTHER" id="PTHR32022:SF10">
    <property type="entry name" value="D-GLUTAMATE CYCLASE, MITOCHONDRIAL"/>
    <property type="match status" value="1"/>
</dbReference>
<dbReference type="InterPro" id="IPR031962">
    <property type="entry name" value="DUF4781"/>
</dbReference>
<protein>
    <submittedName>
        <fullName evidence="5">LWXIA domain-containing protein</fullName>
    </submittedName>
</protein>
<feature type="compositionally biased region" description="Basic residues" evidence="1">
    <location>
        <begin position="1338"/>
        <end position="1347"/>
    </location>
</feature>
<gene>
    <name evidence="5" type="ORF">M5D45_08690</name>
</gene>
<feature type="domain" description="D-glutamate cyclase-like C-terminal" evidence="2">
    <location>
        <begin position="2035"/>
        <end position="2298"/>
    </location>
</feature>